<organism evidence="6 7">
    <name type="scientific">Durusdinium trenchii</name>
    <dbReference type="NCBI Taxonomy" id="1381693"/>
    <lineage>
        <taxon>Eukaryota</taxon>
        <taxon>Sar</taxon>
        <taxon>Alveolata</taxon>
        <taxon>Dinophyceae</taxon>
        <taxon>Suessiales</taxon>
        <taxon>Symbiodiniaceae</taxon>
        <taxon>Durusdinium</taxon>
    </lineage>
</organism>
<feature type="coiled-coil region" evidence="3">
    <location>
        <begin position="698"/>
        <end position="726"/>
    </location>
</feature>
<evidence type="ECO:0000256" key="2">
    <source>
        <dbReference type="PROSITE-ProRule" id="PRU00339"/>
    </source>
</evidence>
<dbReference type="Gene3D" id="2.30.30.190">
    <property type="entry name" value="CAP Gly-rich-like domain"/>
    <property type="match status" value="1"/>
</dbReference>
<dbReference type="InterPro" id="IPR036859">
    <property type="entry name" value="CAP-Gly_dom_sf"/>
</dbReference>
<dbReference type="InterPro" id="IPR019734">
    <property type="entry name" value="TPR_rpt"/>
</dbReference>
<dbReference type="Pfam" id="PF00023">
    <property type="entry name" value="Ank"/>
    <property type="match status" value="1"/>
</dbReference>
<evidence type="ECO:0000256" key="4">
    <source>
        <dbReference type="SAM" id="MobiDB-lite"/>
    </source>
</evidence>
<dbReference type="Proteomes" id="UP001642464">
    <property type="component" value="Unassembled WGS sequence"/>
</dbReference>
<dbReference type="InterPro" id="IPR051616">
    <property type="entry name" value="Cul2-RING_E3_ligase_SR"/>
</dbReference>
<dbReference type="Pfam" id="PF13414">
    <property type="entry name" value="TPR_11"/>
    <property type="match status" value="1"/>
</dbReference>
<feature type="repeat" description="ANK" evidence="1">
    <location>
        <begin position="383"/>
        <end position="415"/>
    </location>
</feature>
<feature type="compositionally biased region" description="Polar residues" evidence="4">
    <location>
        <begin position="1260"/>
        <end position="1274"/>
    </location>
</feature>
<dbReference type="PANTHER" id="PTHR46224">
    <property type="entry name" value="ANKYRIN REPEAT FAMILY PROTEIN"/>
    <property type="match status" value="1"/>
</dbReference>
<feature type="repeat" description="ANK" evidence="1">
    <location>
        <begin position="308"/>
        <end position="336"/>
    </location>
</feature>
<feature type="repeat" description="ANK" evidence="1">
    <location>
        <begin position="1080"/>
        <end position="1112"/>
    </location>
</feature>
<dbReference type="PANTHER" id="PTHR46224:SF64">
    <property type="entry name" value="IQ MOTIF AND ANKYRIN REPEAT DOMAIN-CONTAINING PROTEIN 1"/>
    <property type="match status" value="1"/>
</dbReference>
<accession>A0ABP0SRH9</accession>
<sequence length="1546" mass="166192">MVVRVGQRVRVSHLGGAAGTVRYVGGVHYAKGEDWVGVELEEPLGKNDGSVKGKSYFACPDKHGVFAKLSSVVAEAEEEEEAAESAGPADARVEAPLGVEAEGLSAADLKRRGNEFFAKNDHVNAIKWYSEALRVDPDNHILYGNRAAAFLGLQDAERALDDASNAVRLNGDWWKGHARQGKALQMMQEFEEAAMCFESAADLATDPHHQHELLQLKAACISALSQSMQLTDDGLDVDQDGFPEWLNELPPEMRQQVMENPQLLAQLEAEMSQMEGAQAQPFGGGAAPPEPGGPSKQRLQKPVVKLIPLHEAVKAGQQDKVRELVYAGADINALDIHGRSALAWACQQGDLDVAQLLIENGARVDAADLQGAADDDQDDDEEDRAIPLFFAVKSGKPGMVDLLLNHGADAKAMEPILGHNVLHQAVKNLDLAMVKHIMAKCGGDLANLEDLRGLSALALACTVSMDDKDRIEMVSAMLELGAQVTAGPFFVTLRKPSGQSKDDLLECLQKADPSATIDRDPPLRTAGGVTVVHLAAKIGDADEALRLLDSFAAVGPLRKSVDDKDSASGLSALGYVCKLNKGNSKILRALITKFGADPNLAQDDQGNTCLHLVGDQSNEPAWNTLLELGADQAVHARQQALEEEKAAHDRRHLEASEHKLEEAAEQKQHVLDAKMHDVAGDHAEHVAARQAEISAKTQAQHEAHLAQLKEKLAAAEKAKAQALERKMASSGTIDHSEAVRLRQEELHKAEEVKAEQHRQALEAQLRHAEEAHQLFLANRKEQDGKVGKRGQNTNAMGKKDVGDAAGVAFLCLCSDGDAAGLRRAVASARGRGELARLLETTDRSHNSPLHVCCLRGDLACVKVLVEDAGDDVNRRSKGVSSSGATPMHATAISGHVGVMRYLLAHGADPHRRANDNSQPVHLACAMDRADIVELLILQADVNPFEGMAQMDSATSLTAFHTAAGFGSAATVKTILKTMEAKKAKRADGDGGSQARRDAVEHADGLRGVTLAAFMFVAMAVTLVSDVGMVPHRERDRAEVLRILIDFIPEEKLREIFATRETEYPQLKGYVKVFKKASGDAGDTLLHIAARCGRGLCVQVLLRAGADITQRNSAGLTAVDVAMPLLQHPDDTAGLLAVRSLIAEWERRRIDADESMATLLNADGNSRASAGAAPSDASGITGASSSGGKKKKKRKKNRSKRKKNSNAGRGGAAASNGTSGVSVTSRSSPASENTKEESGDDDDDDNDNDGNAEENIAALLPTSTAQDDARSQPTKQPVVGATHKASIEEAEGEDWAKAEGGRVKFRESEPAADGERNLMRAMLDQTLKDSIQNKAVPQVTREQEKDVRVDLPCPAEKSLVTTPEMPSATVVDLAHGEDDVDEAPREATGLVNLDAVMKQVAWQGEWQPAWQTSGAESAPPPAFTSADAESVTSPTAFLDEMFSSATNPHTAPASLPAATVFHAQPDKHFEAHFPEATALGLTVHNLMGHHLRELSAGQLDMLREVHVKLLKQLVDAQINCALDRGKEIAQEEQRRRETYYSFDRQFF</sequence>
<dbReference type="InterPro" id="IPR002110">
    <property type="entry name" value="Ankyrin_rpt"/>
</dbReference>
<protein>
    <submittedName>
        <fullName evidence="6">Ankyrin-1 (ANK-1) (Ankyrin-R) (Erythrocyte ankyrin)</fullName>
    </submittedName>
</protein>
<evidence type="ECO:0000313" key="7">
    <source>
        <dbReference type="Proteomes" id="UP001642464"/>
    </source>
</evidence>
<keyword evidence="2" id="KW-0802">TPR repeat</keyword>
<dbReference type="PROSITE" id="PS50005">
    <property type="entry name" value="TPR"/>
    <property type="match status" value="1"/>
</dbReference>
<dbReference type="SUPFAM" id="SSF74924">
    <property type="entry name" value="Cap-Gly domain"/>
    <property type="match status" value="1"/>
</dbReference>
<comment type="caution">
    <text evidence="6">The sequence shown here is derived from an EMBL/GenBank/DDBJ whole genome shotgun (WGS) entry which is preliminary data.</text>
</comment>
<feature type="repeat" description="ANK" evidence="1">
    <location>
        <begin position="882"/>
        <end position="914"/>
    </location>
</feature>
<dbReference type="SUPFAM" id="SSF48452">
    <property type="entry name" value="TPR-like"/>
    <property type="match status" value="1"/>
</dbReference>
<dbReference type="Pfam" id="PF01302">
    <property type="entry name" value="CAP_GLY"/>
    <property type="match status" value="1"/>
</dbReference>
<dbReference type="SMART" id="SM00028">
    <property type="entry name" value="TPR"/>
    <property type="match status" value="3"/>
</dbReference>
<proteinExistence type="predicted"/>
<dbReference type="InterPro" id="IPR036770">
    <property type="entry name" value="Ankyrin_rpt-contain_sf"/>
</dbReference>
<evidence type="ECO:0000256" key="3">
    <source>
        <dbReference type="SAM" id="Coils"/>
    </source>
</evidence>
<keyword evidence="7" id="KW-1185">Reference proteome</keyword>
<feature type="repeat" description="ANK" evidence="1">
    <location>
        <begin position="337"/>
        <end position="369"/>
    </location>
</feature>
<dbReference type="PROSITE" id="PS50245">
    <property type="entry name" value="CAP_GLY_2"/>
    <property type="match status" value="1"/>
</dbReference>
<dbReference type="Pfam" id="PF12796">
    <property type="entry name" value="Ank_2"/>
    <property type="match status" value="3"/>
</dbReference>
<keyword evidence="1" id="KW-0040">ANK repeat</keyword>
<dbReference type="EMBL" id="CAXAMM010044516">
    <property type="protein sequence ID" value="CAK9114983.1"/>
    <property type="molecule type" value="Genomic_DNA"/>
</dbReference>
<dbReference type="InterPro" id="IPR000938">
    <property type="entry name" value="CAP-Gly_domain"/>
</dbReference>
<gene>
    <name evidence="6" type="ORF">SCF082_LOCUS53238</name>
</gene>
<dbReference type="SMART" id="SM00248">
    <property type="entry name" value="ANK"/>
    <property type="match status" value="13"/>
</dbReference>
<dbReference type="Gene3D" id="1.25.40.10">
    <property type="entry name" value="Tetratricopeptide repeat domain"/>
    <property type="match status" value="1"/>
</dbReference>
<feature type="domain" description="CAP-Gly" evidence="5">
    <location>
        <begin position="26"/>
        <end position="68"/>
    </location>
</feature>
<dbReference type="SMART" id="SM01052">
    <property type="entry name" value="CAP_GLY"/>
    <property type="match status" value="1"/>
</dbReference>
<feature type="compositionally biased region" description="Basic residues" evidence="4">
    <location>
        <begin position="1187"/>
        <end position="1203"/>
    </location>
</feature>
<feature type="region of interest" description="Disordered" evidence="4">
    <location>
        <begin position="275"/>
        <end position="298"/>
    </location>
</feature>
<feature type="compositionally biased region" description="Acidic residues" evidence="4">
    <location>
        <begin position="1237"/>
        <end position="1251"/>
    </location>
</feature>
<evidence type="ECO:0000259" key="5">
    <source>
        <dbReference type="PROSITE" id="PS50245"/>
    </source>
</evidence>
<keyword evidence="3" id="KW-0175">Coiled coil</keyword>
<evidence type="ECO:0000256" key="1">
    <source>
        <dbReference type="PROSITE-ProRule" id="PRU00023"/>
    </source>
</evidence>
<dbReference type="PROSITE" id="PS50297">
    <property type="entry name" value="ANK_REP_REGION"/>
    <property type="match status" value="5"/>
</dbReference>
<reference evidence="6 7" key="1">
    <citation type="submission" date="2024-02" db="EMBL/GenBank/DDBJ databases">
        <authorList>
            <person name="Chen Y."/>
            <person name="Shah S."/>
            <person name="Dougan E. K."/>
            <person name="Thang M."/>
            <person name="Chan C."/>
        </authorList>
    </citation>
    <scope>NUCLEOTIDE SEQUENCE [LARGE SCALE GENOMIC DNA]</scope>
</reference>
<feature type="coiled-coil region" evidence="3">
    <location>
        <begin position="751"/>
        <end position="778"/>
    </location>
</feature>
<feature type="region of interest" description="Disordered" evidence="4">
    <location>
        <begin position="1164"/>
        <end position="1300"/>
    </location>
</feature>
<feature type="compositionally biased region" description="Low complexity" evidence="4">
    <location>
        <begin position="1211"/>
        <end position="1230"/>
    </location>
</feature>
<dbReference type="InterPro" id="IPR011990">
    <property type="entry name" value="TPR-like_helical_dom_sf"/>
</dbReference>
<dbReference type="Gene3D" id="1.25.40.20">
    <property type="entry name" value="Ankyrin repeat-containing domain"/>
    <property type="match status" value="5"/>
</dbReference>
<feature type="repeat" description="TPR" evidence="2">
    <location>
        <begin position="106"/>
        <end position="139"/>
    </location>
</feature>
<name>A0ABP0SRH9_9DINO</name>
<feature type="compositionally biased region" description="Low complexity" evidence="4">
    <location>
        <begin position="1165"/>
        <end position="1186"/>
    </location>
</feature>
<dbReference type="PROSITE" id="PS50088">
    <property type="entry name" value="ANK_REPEAT"/>
    <property type="match status" value="5"/>
</dbReference>
<dbReference type="PROSITE" id="PS00845">
    <property type="entry name" value="CAP_GLY_1"/>
    <property type="match status" value="1"/>
</dbReference>
<dbReference type="SUPFAM" id="SSF48403">
    <property type="entry name" value="Ankyrin repeat"/>
    <property type="match status" value="3"/>
</dbReference>
<evidence type="ECO:0000313" key="6">
    <source>
        <dbReference type="EMBL" id="CAK9114983.1"/>
    </source>
</evidence>